<dbReference type="EMBL" id="BMHA01000011">
    <property type="protein sequence ID" value="GGI08258.1"/>
    <property type="molecule type" value="Genomic_DNA"/>
</dbReference>
<keyword evidence="2" id="KW-0288">FMN</keyword>
<evidence type="ECO:0000256" key="1">
    <source>
        <dbReference type="ARBA" id="ARBA00022630"/>
    </source>
</evidence>
<dbReference type="Proteomes" id="UP000650511">
    <property type="component" value="Unassembled WGS sequence"/>
</dbReference>
<proteinExistence type="predicted"/>
<dbReference type="InterPro" id="IPR051814">
    <property type="entry name" value="NAD(P)H-dep_FMN_reductase"/>
</dbReference>
<sequence>MTSRTLAVVSAGLGQPSSTSLLAGRLAGATSQALLDLGIEVEVTTVELRTHAHDLTDHLLTGFATETLQAAKDAVVGADGLVAVTPIFSASYNGLFKTFFDVLDRGALRETPVLLGATAGTARHSLALEHAVRPLFAHLGALTNPTAVFAAAEDWGNDATVEGGLAARIQRAATELAGLVASRETAGRVDPFGDVTPFSQLLSAG</sequence>
<dbReference type="InterPro" id="IPR023932">
    <property type="entry name" value="CE1759_FMN_reduct"/>
</dbReference>
<accession>A0A8J3AH17</accession>
<dbReference type="NCBIfam" id="TIGR04037">
    <property type="entry name" value="LLM_duo_CE1759"/>
    <property type="match status" value="1"/>
</dbReference>
<dbReference type="SUPFAM" id="SSF52218">
    <property type="entry name" value="Flavoproteins"/>
    <property type="match status" value="1"/>
</dbReference>
<dbReference type="Pfam" id="PF03358">
    <property type="entry name" value="FMN_red"/>
    <property type="match status" value="1"/>
</dbReference>
<keyword evidence="3" id="KW-0560">Oxidoreductase</keyword>
<reference evidence="5" key="1">
    <citation type="journal article" date="2014" name="Int. J. Syst. Evol. Microbiol.">
        <title>Complete genome sequence of Corynebacterium casei LMG S-19264T (=DSM 44701T), isolated from a smear-ripened cheese.</title>
        <authorList>
            <consortium name="US DOE Joint Genome Institute (JGI-PGF)"/>
            <person name="Walter F."/>
            <person name="Albersmeier A."/>
            <person name="Kalinowski J."/>
            <person name="Ruckert C."/>
        </authorList>
    </citation>
    <scope>NUCLEOTIDE SEQUENCE</scope>
    <source>
        <strain evidence="5">CGMCC 1.14988</strain>
    </source>
</reference>
<dbReference type="OrthoDB" id="1643408at2"/>
<dbReference type="InterPro" id="IPR005025">
    <property type="entry name" value="FMN_Rdtase-like_dom"/>
</dbReference>
<keyword evidence="6" id="KW-1185">Reference proteome</keyword>
<dbReference type="InterPro" id="IPR029039">
    <property type="entry name" value="Flavoprotein-like_sf"/>
</dbReference>
<dbReference type="RefSeq" id="WP_130650075.1">
    <property type="nucleotide sequence ID" value="NZ_BMHA01000011.1"/>
</dbReference>
<comment type="caution">
    <text evidence="5">The sequence shown here is derived from an EMBL/GenBank/DDBJ whole genome shotgun (WGS) entry which is preliminary data.</text>
</comment>
<organism evidence="5 6">
    <name type="scientific">Egicoccus halophilus</name>
    <dbReference type="NCBI Taxonomy" id="1670830"/>
    <lineage>
        <taxon>Bacteria</taxon>
        <taxon>Bacillati</taxon>
        <taxon>Actinomycetota</taxon>
        <taxon>Nitriliruptoria</taxon>
        <taxon>Egicoccales</taxon>
        <taxon>Egicoccaceae</taxon>
        <taxon>Egicoccus</taxon>
    </lineage>
</organism>
<name>A0A8J3AH17_9ACTN</name>
<protein>
    <submittedName>
        <fullName evidence="5">FMN reductase</fullName>
    </submittedName>
</protein>
<evidence type="ECO:0000256" key="2">
    <source>
        <dbReference type="ARBA" id="ARBA00022643"/>
    </source>
</evidence>
<gene>
    <name evidence="5" type="ORF">GCM10011354_28190</name>
</gene>
<feature type="domain" description="NADPH-dependent FMN reductase-like" evidence="4">
    <location>
        <begin position="6"/>
        <end position="155"/>
    </location>
</feature>
<evidence type="ECO:0000256" key="3">
    <source>
        <dbReference type="ARBA" id="ARBA00023002"/>
    </source>
</evidence>
<dbReference type="PANTHER" id="PTHR43408:SF2">
    <property type="entry name" value="FMN REDUCTASE (NADPH)"/>
    <property type="match status" value="1"/>
</dbReference>
<evidence type="ECO:0000259" key="4">
    <source>
        <dbReference type="Pfam" id="PF03358"/>
    </source>
</evidence>
<keyword evidence="1" id="KW-0285">Flavoprotein</keyword>
<dbReference type="PANTHER" id="PTHR43408">
    <property type="entry name" value="FMN REDUCTASE (NADPH)"/>
    <property type="match status" value="1"/>
</dbReference>
<dbReference type="GO" id="GO:0016491">
    <property type="term" value="F:oxidoreductase activity"/>
    <property type="evidence" value="ECO:0007669"/>
    <property type="project" value="UniProtKB-KW"/>
</dbReference>
<dbReference type="AlphaFoldDB" id="A0A8J3AH17"/>
<reference evidence="5" key="2">
    <citation type="submission" date="2020-09" db="EMBL/GenBank/DDBJ databases">
        <authorList>
            <person name="Sun Q."/>
            <person name="Zhou Y."/>
        </authorList>
    </citation>
    <scope>NUCLEOTIDE SEQUENCE</scope>
    <source>
        <strain evidence="5">CGMCC 1.14988</strain>
    </source>
</reference>
<dbReference type="Gene3D" id="3.40.50.360">
    <property type="match status" value="1"/>
</dbReference>
<evidence type="ECO:0000313" key="5">
    <source>
        <dbReference type="EMBL" id="GGI08258.1"/>
    </source>
</evidence>
<evidence type="ECO:0000313" key="6">
    <source>
        <dbReference type="Proteomes" id="UP000650511"/>
    </source>
</evidence>